<dbReference type="AlphaFoldDB" id="A0A8J2WZA1"/>
<sequence length="217" mass="23965">MARRLLRLAAIAAATAQQQTQTTTTFQQGAKKEWTFGDNQYKKVRDAVKPRTGGGMEDERWKLDDRSECYSGTDEYMLRSVFCDAECLSDNKNDPSCAGPWYCARTKVCEEFHDPDNRDNVDPENRKCAIIRSCANHSQCYPTAAEQKAMGISTVNADLSNLDDTPFKYEIAGFTVETTCCVNKKAYKHDVDIPCNAAARRGVAGAALVALLGVAIV</sequence>
<keyword evidence="1" id="KW-0732">Signal</keyword>
<name>A0A8J2WZA1_9STRA</name>
<dbReference type="OrthoDB" id="10540038at2759"/>
<dbReference type="Proteomes" id="UP000789595">
    <property type="component" value="Unassembled WGS sequence"/>
</dbReference>
<keyword evidence="3" id="KW-1185">Reference proteome</keyword>
<organism evidence="2 3">
    <name type="scientific">Pelagomonas calceolata</name>
    <dbReference type="NCBI Taxonomy" id="35677"/>
    <lineage>
        <taxon>Eukaryota</taxon>
        <taxon>Sar</taxon>
        <taxon>Stramenopiles</taxon>
        <taxon>Ochrophyta</taxon>
        <taxon>Pelagophyceae</taxon>
        <taxon>Pelagomonadales</taxon>
        <taxon>Pelagomonadaceae</taxon>
        <taxon>Pelagomonas</taxon>
    </lineage>
</organism>
<feature type="signal peptide" evidence="1">
    <location>
        <begin position="1"/>
        <end position="16"/>
    </location>
</feature>
<dbReference type="EMBL" id="CAKKNE010000004">
    <property type="protein sequence ID" value="CAH0374437.1"/>
    <property type="molecule type" value="Genomic_DNA"/>
</dbReference>
<evidence type="ECO:0000313" key="3">
    <source>
        <dbReference type="Proteomes" id="UP000789595"/>
    </source>
</evidence>
<proteinExistence type="predicted"/>
<evidence type="ECO:0000256" key="1">
    <source>
        <dbReference type="SAM" id="SignalP"/>
    </source>
</evidence>
<reference evidence="2" key="1">
    <citation type="submission" date="2021-11" db="EMBL/GenBank/DDBJ databases">
        <authorList>
            <consortium name="Genoscope - CEA"/>
            <person name="William W."/>
        </authorList>
    </citation>
    <scope>NUCLEOTIDE SEQUENCE</scope>
</reference>
<feature type="chain" id="PRO_5035278221" evidence="1">
    <location>
        <begin position="17"/>
        <end position="217"/>
    </location>
</feature>
<evidence type="ECO:0000313" key="2">
    <source>
        <dbReference type="EMBL" id="CAH0374437.1"/>
    </source>
</evidence>
<protein>
    <submittedName>
        <fullName evidence="2">Uncharacterized protein</fullName>
    </submittedName>
</protein>
<comment type="caution">
    <text evidence="2">The sequence shown here is derived from an EMBL/GenBank/DDBJ whole genome shotgun (WGS) entry which is preliminary data.</text>
</comment>
<accession>A0A8J2WZA1</accession>
<gene>
    <name evidence="2" type="ORF">PECAL_4P17160</name>
</gene>